<dbReference type="Proteomes" id="UP000016568">
    <property type="component" value="Unassembled WGS sequence"/>
</dbReference>
<proteinExistence type="predicted"/>
<feature type="transmembrane region" description="Helical" evidence="1">
    <location>
        <begin position="6"/>
        <end position="26"/>
    </location>
</feature>
<dbReference type="eggNOG" id="ENOG5032YAP">
    <property type="taxonomic scope" value="Bacteria"/>
</dbReference>
<evidence type="ECO:0000256" key="1">
    <source>
        <dbReference type="SAM" id="Phobius"/>
    </source>
</evidence>
<feature type="transmembrane region" description="Helical" evidence="1">
    <location>
        <begin position="68"/>
        <end position="90"/>
    </location>
</feature>
<evidence type="ECO:0008006" key="4">
    <source>
        <dbReference type="Google" id="ProtNLM"/>
    </source>
</evidence>
<keyword evidence="1" id="KW-0812">Transmembrane</keyword>
<comment type="caution">
    <text evidence="2">The sequence shown here is derived from an EMBL/GenBank/DDBJ whole genome shotgun (WGS) entry which is preliminary data.</text>
</comment>
<keyword evidence="1" id="KW-0472">Membrane</keyword>
<dbReference type="InterPro" id="IPR021279">
    <property type="entry name" value="DUF2721"/>
</dbReference>
<accession>U3A7N0</accession>
<dbReference type="EMBL" id="BASZ01000012">
    <property type="protein sequence ID" value="GAD50758.1"/>
    <property type="molecule type" value="Genomic_DNA"/>
</dbReference>
<dbReference type="RefSeq" id="WP_021691576.1">
    <property type="nucleotide sequence ID" value="NZ_BASZ01000012.1"/>
</dbReference>
<dbReference type="OrthoDB" id="5396182at2"/>
<keyword evidence="3" id="KW-1185">Reference proteome</keyword>
<evidence type="ECO:0000313" key="2">
    <source>
        <dbReference type="EMBL" id="GAD50758.1"/>
    </source>
</evidence>
<name>U3A7N0_9SPHN</name>
<dbReference type="KEGG" id="ntd:EGO55_11100"/>
<reference evidence="2 3" key="1">
    <citation type="submission" date="2013-09" db="EMBL/GenBank/DDBJ databases">
        <title>Whole genome shotgun sequence of Novosphingobium tardaugens NBRC 16725.</title>
        <authorList>
            <person name="Isaki S."/>
            <person name="Hosoyama A."/>
            <person name="Tsuchikane K."/>
            <person name="Katsumata H."/>
            <person name="Ando Y."/>
            <person name="Yamazaki S."/>
            <person name="Fujita N."/>
        </authorList>
    </citation>
    <scope>NUCLEOTIDE SEQUENCE [LARGE SCALE GENOMIC DNA]</scope>
    <source>
        <strain evidence="2 3">NBRC 16725</strain>
    </source>
</reference>
<protein>
    <recommendedName>
        <fullName evidence="4">DUF2721 domain-containing protein</fullName>
    </recommendedName>
</protein>
<dbReference type="Pfam" id="PF11026">
    <property type="entry name" value="DUF2721"/>
    <property type="match status" value="1"/>
</dbReference>
<organism evidence="2 3">
    <name type="scientific">Caenibius tardaugens NBRC 16725</name>
    <dbReference type="NCBI Taxonomy" id="1219035"/>
    <lineage>
        <taxon>Bacteria</taxon>
        <taxon>Pseudomonadati</taxon>
        <taxon>Pseudomonadota</taxon>
        <taxon>Alphaproteobacteria</taxon>
        <taxon>Sphingomonadales</taxon>
        <taxon>Erythrobacteraceae</taxon>
        <taxon>Caenibius</taxon>
    </lineage>
</organism>
<sequence>MIAHTIQLALAPVFVLVALGNIMNILSTRLSRIVDRSRHLIGRHAETEGLDHDAVVREIRMLDRRIAIIGRAILMLVMCGLTIGCVIAMLFLDGFTRLDMQLAAACAFLIAIALMMYALLLFLRETRIASASLRVPHSFMEWEREL</sequence>
<feature type="transmembrane region" description="Helical" evidence="1">
    <location>
        <begin position="102"/>
        <end position="123"/>
    </location>
</feature>
<gene>
    <name evidence="2" type="ORF">NT2_12_00220</name>
</gene>
<dbReference type="AlphaFoldDB" id="U3A7N0"/>
<evidence type="ECO:0000313" key="3">
    <source>
        <dbReference type="Proteomes" id="UP000016568"/>
    </source>
</evidence>
<keyword evidence="1" id="KW-1133">Transmembrane helix</keyword>